<evidence type="ECO:0000313" key="8">
    <source>
        <dbReference type="EMBL" id="MCL6229723.1"/>
    </source>
</evidence>
<keyword evidence="6" id="KW-0482">Metalloprotease</keyword>
<reference evidence="8 9" key="1">
    <citation type="submission" date="2022-05" db="EMBL/GenBank/DDBJ databases">
        <title>Description of the Bartonella bilalgolemii sp. nov. Isolated from Apodemus uralensis (Pallas 1811).</title>
        <authorList>
            <person name="Zgheib R."/>
            <person name="Celebi B."/>
        </authorList>
    </citation>
    <scope>NUCLEOTIDE SEQUENCE [LARGE SCALE GENOMIC DNA]</scope>
    <source>
        <strain evidence="8 9">G70</strain>
    </source>
</reference>
<feature type="domain" description="M23ase beta-sheet core" evidence="7">
    <location>
        <begin position="312"/>
        <end position="412"/>
    </location>
</feature>
<keyword evidence="5" id="KW-0862">Zinc</keyword>
<evidence type="ECO:0000256" key="4">
    <source>
        <dbReference type="ARBA" id="ARBA00022801"/>
    </source>
</evidence>
<evidence type="ECO:0000256" key="5">
    <source>
        <dbReference type="ARBA" id="ARBA00022833"/>
    </source>
</evidence>
<keyword evidence="9" id="KW-1185">Reference proteome</keyword>
<dbReference type="InterPro" id="IPR050570">
    <property type="entry name" value="Cell_wall_metabolism_enzyme"/>
</dbReference>
<organism evidence="8 9">
    <name type="scientific">Bartonella bilalgolemii</name>
    <dbReference type="NCBI Taxonomy" id="2942911"/>
    <lineage>
        <taxon>Bacteria</taxon>
        <taxon>Pseudomonadati</taxon>
        <taxon>Pseudomonadota</taxon>
        <taxon>Alphaproteobacteria</taxon>
        <taxon>Hyphomicrobiales</taxon>
        <taxon>Bartonellaceae</taxon>
        <taxon>Bartonella</taxon>
    </lineage>
</organism>
<dbReference type="Gene3D" id="2.70.70.10">
    <property type="entry name" value="Glucose Permease (Domain IIA)"/>
    <property type="match status" value="1"/>
</dbReference>
<evidence type="ECO:0000259" key="7">
    <source>
        <dbReference type="Pfam" id="PF01551"/>
    </source>
</evidence>
<comment type="cofactor">
    <cofactor evidence="1">
        <name>Zn(2+)</name>
        <dbReference type="ChEBI" id="CHEBI:29105"/>
    </cofactor>
</comment>
<dbReference type="RefSeq" id="WP_249676464.1">
    <property type="nucleotide sequence ID" value="NZ_JAMCOF010000005.1"/>
</dbReference>
<dbReference type="PANTHER" id="PTHR21666:SF288">
    <property type="entry name" value="CELL DIVISION PROTEIN YTFB"/>
    <property type="match status" value="1"/>
</dbReference>
<dbReference type="SUPFAM" id="SSF51261">
    <property type="entry name" value="Duplicated hybrid motif"/>
    <property type="match status" value="1"/>
</dbReference>
<name>A0ABT0P8E4_9HYPH</name>
<evidence type="ECO:0000256" key="2">
    <source>
        <dbReference type="ARBA" id="ARBA00022670"/>
    </source>
</evidence>
<keyword evidence="4" id="KW-0378">Hydrolase</keyword>
<keyword evidence="2" id="KW-0645">Protease</keyword>
<accession>A0ABT0P8E4</accession>
<dbReference type="EMBL" id="JAMCOF010000005">
    <property type="protein sequence ID" value="MCL6229723.1"/>
    <property type="molecule type" value="Genomic_DNA"/>
</dbReference>
<evidence type="ECO:0000256" key="1">
    <source>
        <dbReference type="ARBA" id="ARBA00001947"/>
    </source>
</evidence>
<dbReference type="Proteomes" id="UP001523003">
    <property type="component" value="Unassembled WGS sequence"/>
</dbReference>
<comment type="caution">
    <text evidence="8">The sequence shown here is derived from an EMBL/GenBank/DDBJ whole genome shotgun (WGS) entry which is preliminary data.</text>
</comment>
<dbReference type="PANTHER" id="PTHR21666">
    <property type="entry name" value="PEPTIDASE-RELATED"/>
    <property type="match status" value="1"/>
</dbReference>
<protein>
    <submittedName>
        <fullName evidence="8">Peptidoglycan DD-metalloendopeptidase family protein</fullName>
    </submittedName>
</protein>
<gene>
    <name evidence="8" type="ORF">M4Z11_03770</name>
</gene>
<evidence type="ECO:0000313" key="9">
    <source>
        <dbReference type="Proteomes" id="UP001523003"/>
    </source>
</evidence>
<dbReference type="Pfam" id="PF01551">
    <property type="entry name" value="Peptidase_M23"/>
    <property type="match status" value="1"/>
</dbReference>
<evidence type="ECO:0000256" key="6">
    <source>
        <dbReference type="ARBA" id="ARBA00023049"/>
    </source>
</evidence>
<sequence>MVGQMKRFLHEKIKMQYLCKKWMIFLMLILSMDIRTSILYAEDIDSRELVQKTLMDIRNNISVSRKHIASLIQQVDRLKKDQRTLTDELIKVAKVERNVANDIIEREEKLKQLLGQKMQADHNLKNRQAEFAEILAVLVRTELKPPPALIARPEDVLASIRSSILLGVIIPDMQEKTQSLIENLKKLSNLSHVIATECADLKAKMQNQAEQLKYLEFLLDKKAKLQQRSEKELMMLQQKNITLIKKAQSLEELILELDYQSQSNSAASENIRKSLQLLEQMDFQNKKGHLLLPVSGKKIQHFNNSSHVARFGEVIATEPEAVVIAPADALVAFSGAFRSYGQLIILNVGNGYYITLIGMAKINVIQGQFVLSGEPIGTMGTEFIANTIALDIGKSTPMLYIEFRKHGKPVDPNPWWQTEQLKRNKNDS</sequence>
<keyword evidence="3" id="KW-0479">Metal-binding</keyword>
<dbReference type="CDD" id="cd12797">
    <property type="entry name" value="M23_peptidase"/>
    <property type="match status" value="1"/>
</dbReference>
<dbReference type="InterPro" id="IPR011055">
    <property type="entry name" value="Dup_hybrid_motif"/>
</dbReference>
<proteinExistence type="predicted"/>
<dbReference type="InterPro" id="IPR016047">
    <property type="entry name" value="M23ase_b-sheet_dom"/>
</dbReference>
<evidence type="ECO:0000256" key="3">
    <source>
        <dbReference type="ARBA" id="ARBA00022723"/>
    </source>
</evidence>